<keyword evidence="5" id="KW-1015">Disulfide bond</keyword>
<dbReference type="Proteomes" id="UP000746503">
    <property type="component" value="Unassembled WGS sequence"/>
</dbReference>
<keyword evidence="2" id="KW-0929">Antimicrobial</keyword>
<evidence type="ECO:0000256" key="2">
    <source>
        <dbReference type="ARBA" id="ARBA00022529"/>
    </source>
</evidence>
<evidence type="ECO:0000313" key="8">
    <source>
        <dbReference type="Proteomes" id="UP000746503"/>
    </source>
</evidence>
<keyword evidence="6" id="KW-0732">Signal</keyword>
<dbReference type="Gene3D" id="2.60.40.230">
    <property type="entry name" value="Neocarzinostatin-like"/>
    <property type="match status" value="1"/>
</dbReference>
<dbReference type="Pfam" id="PF00960">
    <property type="entry name" value="Neocarzinostat"/>
    <property type="match status" value="1"/>
</dbReference>
<evidence type="ECO:0000256" key="1">
    <source>
        <dbReference type="ARBA" id="ARBA00010648"/>
    </source>
</evidence>
<keyword evidence="3" id="KW-0044">Antibiotic</keyword>
<evidence type="ECO:0000256" key="3">
    <source>
        <dbReference type="ARBA" id="ARBA00023022"/>
    </source>
</evidence>
<name>A0ABX1AFG1_9ACTN</name>
<keyword evidence="8" id="KW-1185">Reference proteome</keyword>
<sequence>MTKGKTMKFATRAGAAAALAAGLAFAVQPGAPAAEAAPTVHVTPAGGLSDGAKVELTATGLTPGVLFHVGQCAFVESGEYGCNAKTAVDAVANADGEVRVTLSVNQVFEAVVGEKFETWGRVDCAVTACQVGLGNGTGEGGGQQVSFR</sequence>
<evidence type="ECO:0000256" key="5">
    <source>
        <dbReference type="ARBA" id="ARBA00023157"/>
    </source>
</evidence>
<reference evidence="7 8" key="1">
    <citation type="submission" date="2020-03" db="EMBL/GenBank/DDBJ databases">
        <title>Draft genome of Streptomyces sp. ventii, isolated from the Axial Seamount in the Pacific Ocean, and resequencing of the two type strains Streptomyces lonarensis strain NCL 716 and Streptomyces bohaiensis strain 11A07.</title>
        <authorList>
            <person name="Loughran R.M."/>
            <person name="Pfannmuller K.M."/>
            <person name="Wasson B.J."/>
            <person name="Deadmond M.C."/>
            <person name="Paddock B.E."/>
            <person name="Koyack M.J."/>
            <person name="Gallegos D.A."/>
            <person name="Mitchell E.A."/>
            <person name="Ushijima B."/>
            <person name="Saw J.H."/>
            <person name="Mcphail K.L."/>
            <person name="Videau P."/>
        </authorList>
    </citation>
    <scope>NUCLEOTIDE SEQUENCE [LARGE SCALE GENOMIC DNA]</scope>
    <source>
        <strain evidence="8">5675061</strain>
    </source>
</reference>
<feature type="signal peptide" evidence="6">
    <location>
        <begin position="1"/>
        <end position="26"/>
    </location>
</feature>
<organism evidence="7 8">
    <name type="scientific">Streptomyces spiramenti</name>
    <dbReference type="NCBI Taxonomy" id="2720606"/>
    <lineage>
        <taxon>Bacteria</taxon>
        <taxon>Bacillati</taxon>
        <taxon>Actinomycetota</taxon>
        <taxon>Actinomycetes</taxon>
        <taxon>Kitasatosporales</taxon>
        <taxon>Streptomycetaceae</taxon>
        <taxon>Streptomyces</taxon>
    </lineage>
</organism>
<comment type="caution">
    <text evidence="7">The sequence shown here is derived from an EMBL/GenBank/DDBJ whole genome shotgun (WGS) entry which is preliminary data.</text>
</comment>
<dbReference type="RefSeq" id="WP_167932459.1">
    <property type="nucleotide sequence ID" value="NZ_JAAVJB010000030.1"/>
</dbReference>
<dbReference type="PRINTS" id="PR01885">
    <property type="entry name" value="MACROMOMYCIN"/>
</dbReference>
<gene>
    <name evidence="7" type="ORF">HCJ92_06395</name>
</gene>
<dbReference type="InterPro" id="IPR027273">
    <property type="entry name" value="Neocarzinostatin-like"/>
</dbReference>
<evidence type="ECO:0000256" key="6">
    <source>
        <dbReference type="SAM" id="SignalP"/>
    </source>
</evidence>
<feature type="chain" id="PRO_5046561027" evidence="6">
    <location>
        <begin position="27"/>
        <end position="148"/>
    </location>
</feature>
<protein>
    <submittedName>
        <fullName evidence="7">Macromomycin</fullName>
    </submittedName>
</protein>
<keyword evidence="4" id="KW-0238">DNA-binding</keyword>
<comment type="similarity">
    <text evidence="1">Belongs to the neocarzinostatin family.</text>
</comment>
<evidence type="ECO:0000313" key="7">
    <source>
        <dbReference type="EMBL" id="NJP65932.1"/>
    </source>
</evidence>
<proteinExistence type="inferred from homology"/>
<dbReference type="EMBL" id="JAAVJB010000030">
    <property type="protein sequence ID" value="NJP65932.1"/>
    <property type="molecule type" value="Genomic_DNA"/>
</dbReference>
<dbReference type="InterPro" id="IPR002186">
    <property type="entry name" value="Neocarzinostatin_fam"/>
</dbReference>
<evidence type="ECO:0000256" key="4">
    <source>
        <dbReference type="ARBA" id="ARBA00023125"/>
    </source>
</evidence>
<dbReference type="NCBIfam" id="NF040680">
    <property type="entry name" value="chromo_anti"/>
    <property type="match status" value="1"/>
</dbReference>
<accession>A0ABX1AFG1</accession>
<dbReference type="SUPFAM" id="SSF49319">
    <property type="entry name" value="Actinoxanthin-like"/>
    <property type="match status" value="1"/>
</dbReference>